<dbReference type="PANTHER" id="PTHR46630">
    <property type="entry name" value="TETRATRICOPEPTIDE REPEAT PROTEIN 29"/>
    <property type="match status" value="1"/>
</dbReference>
<reference evidence="9 10" key="1">
    <citation type="journal article" date="2014" name="Genome Biol. Evol.">
        <title>The secreted proteins of Achlya hypogyna and Thraustotheca clavata identify the ancestral oomycete secretome and reveal gene acquisitions by horizontal gene transfer.</title>
        <authorList>
            <person name="Misner I."/>
            <person name="Blouin N."/>
            <person name="Leonard G."/>
            <person name="Richards T.A."/>
            <person name="Lane C.E."/>
        </authorList>
    </citation>
    <scope>NUCLEOTIDE SEQUENCE [LARGE SCALE GENOMIC DNA]</scope>
    <source>
        <strain evidence="9 10">ATCC 34112</strain>
    </source>
</reference>
<gene>
    <name evidence="9" type="ORF">THRCLA_01196</name>
</gene>
<dbReference type="SUPFAM" id="SSF55550">
    <property type="entry name" value="SH2 domain"/>
    <property type="match status" value="1"/>
</dbReference>
<evidence type="ECO:0000259" key="8">
    <source>
        <dbReference type="PROSITE" id="PS50001"/>
    </source>
</evidence>
<dbReference type="EMBL" id="JNBS01000308">
    <property type="protein sequence ID" value="OQS06761.1"/>
    <property type="molecule type" value="Genomic_DNA"/>
</dbReference>
<keyword evidence="4 7" id="KW-0802">TPR repeat</keyword>
<evidence type="ECO:0000313" key="9">
    <source>
        <dbReference type="EMBL" id="OQS06761.1"/>
    </source>
</evidence>
<dbReference type="Proteomes" id="UP000243217">
    <property type="component" value="Unassembled WGS sequence"/>
</dbReference>
<dbReference type="SMART" id="SM00028">
    <property type="entry name" value="TPR"/>
    <property type="match status" value="2"/>
</dbReference>
<feature type="domain" description="SH2" evidence="8">
    <location>
        <begin position="57"/>
        <end position="144"/>
    </location>
</feature>
<comment type="subcellular location">
    <subcellularLocation>
        <location evidence="1">Cytoplasm</location>
    </subcellularLocation>
</comment>
<evidence type="ECO:0000313" key="10">
    <source>
        <dbReference type="Proteomes" id="UP000243217"/>
    </source>
</evidence>
<dbReference type="AlphaFoldDB" id="A0A1W0A9B1"/>
<evidence type="ECO:0000256" key="4">
    <source>
        <dbReference type="ARBA" id="ARBA00022803"/>
    </source>
</evidence>
<sequence length="536" mass="59587">MTPQEMKIYLSVCLERKSFVSLEDWKNFLQRFGPLRSCINKSVVCFRNRSNDGIVPWFYGAITRAEAESILRDGDDGTFLVRFSETQPQKFVLVYVKVHSQPPMVGRREIKNVLLTHDPRVGKYGPQSESSSQHKHDSIADFIDSCSSRLRTSYQSPLSKEVNDELKAAGQSSLLGFENSTEYATFSTEDVNHRVYTTQQPSLFAPVTTTSDYGNFATPQLAPPVADGDYGSIRDLDGGGSYRQFNSSFADISSGYGALGRGDIKESYGNISSLDINAYRTASTNPAEPYGHFNDAVVSTNTTNPSSESSNYGHFNTITTPAEVYGHFSNDLGAPPPPLPSMLPPTEMNKNFKTQDTYGQFGSNNPDLPVVSRGPPVNDNVYGQFDQLHQSYEMGVQSTEAQAVAQLNLGMSLYKQTKLQEAIDHFLRAEFFAKNAGATTIEARALGNLGTVYLDRKQPQQAVIYYEKCLALTRKVLDTKREKTILNNLVLACMAANEYEMALKYSHEQLQVTANTLNKQKIASRIAMLEDKLLRL</sequence>
<organism evidence="9 10">
    <name type="scientific">Thraustotheca clavata</name>
    <dbReference type="NCBI Taxonomy" id="74557"/>
    <lineage>
        <taxon>Eukaryota</taxon>
        <taxon>Sar</taxon>
        <taxon>Stramenopiles</taxon>
        <taxon>Oomycota</taxon>
        <taxon>Saprolegniomycetes</taxon>
        <taxon>Saprolegniales</taxon>
        <taxon>Achlyaceae</taxon>
        <taxon>Thraustotheca</taxon>
    </lineage>
</organism>
<dbReference type="PANTHER" id="PTHR46630:SF1">
    <property type="entry name" value="TETRATRICOPEPTIDE REPEAT PROTEIN 29"/>
    <property type="match status" value="1"/>
</dbReference>
<evidence type="ECO:0000256" key="7">
    <source>
        <dbReference type="PROSITE-ProRule" id="PRU00339"/>
    </source>
</evidence>
<dbReference type="InterPro" id="IPR051476">
    <property type="entry name" value="Bac_ResReg_Asp_Phosphatase"/>
</dbReference>
<dbReference type="InterPro" id="IPR000980">
    <property type="entry name" value="SH2"/>
</dbReference>
<dbReference type="PROSITE" id="PS50005">
    <property type="entry name" value="TPR"/>
    <property type="match status" value="1"/>
</dbReference>
<proteinExistence type="predicted"/>
<comment type="caution">
    <text evidence="9">The sequence shown here is derived from an EMBL/GenBank/DDBJ whole genome shotgun (WGS) entry which is preliminary data.</text>
</comment>
<dbReference type="SUPFAM" id="SSF48452">
    <property type="entry name" value="TPR-like"/>
    <property type="match status" value="1"/>
</dbReference>
<dbReference type="CDD" id="cd00173">
    <property type="entry name" value="SH2"/>
    <property type="match status" value="1"/>
</dbReference>
<evidence type="ECO:0000256" key="2">
    <source>
        <dbReference type="ARBA" id="ARBA00022490"/>
    </source>
</evidence>
<feature type="repeat" description="TPR" evidence="7">
    <location>
        <begin position="443"/>
        <end position="476"/>
    </location>
</feature>
<keyword evidence="10" id="KW-1185">Reference proteome</keyword>
<accession>A0A1W0A9B1</accession>
<evidence type="ECO:0000256" key="3">
    <source>
        <dbReference type="ARBA" id="ARBA00022737"/>
    </source>
</evidence>
<dbReference type="InterPro" id="IPR019734">
    <property type="entry name" value="TPR_rpt"/>
</dbReference>
<dbReference type="Gene3D" id="1.25.40.10">
    <property type="entry name" value="Tetratricopeptide repeat domain"/>
    <property type="match status" value="1"/>
</dbReference>
<keyword evidence="3" id="KW-0677">Repeat</keyword>
<keyword evidence="6" id="KW-0727">SH2 domain</keyword>
<dbReference type="PROSITE" id="PS50001">
    <property type="entry name" value="SH2"/>
    <property type="match status" value="1"/>
</dbReference>
<dbReference type="GO" id="GO:0005737">
    <property type="term" value="C:cytoplasm"/>
    <property type="evidence" value="ECO:0007669"/>
    <property type="project" value="UniProtKB-SubCell"/>
</dbReference>
<dbReference type="InterPro" id="IPR036860">
    <property type="entry name" value="SH2_dom_sf"/>
</dbReference>
<keyword evidence="2" id="KW-0963">Cytoplasm</keyword>
<name>A0A1W0A9B1_9STRA</name>
<dbReference type="SMART" id="SM00252">
    <property type="entry name" value="SH2"/>
    <property type="match status" value="1"/>
</dbReference>
<dbReference type="OrthoDB" id="67310at2759"/>
<evidence type="ECO:0000256" key="5">
    <source>
        <dbReference type="ARBA" id="ARBA00040665"/>
    </source>
</evidence>
<protein>
    <recommendedName>
        <fullName evidence="5">Tetratricopeptide repeat protein 29</fullName>
    </recommendedName>
</protein>
<evidence type="ECO:0000256" key="1">
    <source>
        <dbReference type="ARBA" id="ARBA00004496"/>
    </source>
</evidence>
<dbReference type="InterPro" id="IPR011990">
    <property type="entry name" value="TPR-like_helical_dom_sf"/>
</dbReference>
<dbReference type="Pfam" id="PF13424">
    <property type="entry name" value="TPR_12"/>
    <property type="match status" value="1"/>
</dbReference>
<dbReference type="Pfam" id="PF00017">
    <property type="entry name" value="SH2"/>
    <property type="match status" value="1"/>
</dbReference>
<dbReference type="STRING" id="74557.A0A1W0A9B1"/>
<evidence type="ECO:0000256" key="6">
    <source>
        <dbReference type="PROSITE-ProRule" id="PRU00191"/>
    </source>
</evidence>
<dbReference type="Gene3D" id="3.30.505.10">
    <property type="entry name" value="SH2 domain"/>
    <property type="match status" value="1"/>
</dbReference>